<keyword evidence="7" id="KW-0808">Transferase</keyword>
<dbReference type="Pfam" id="PF24894">
    <property type="entry name" value="Hexapep_GlmU"/>
    <property type="match status" value="1"/>
</dbReference>
<evidence type="ECO:0000313" key="5">
    <source>
        <dbReference type="EMBL" id="SUN83191.1"/>
    </source>
</evidence>
<dbReference type="GO" id="GO:0005978">
    <property type="term" value="P:glycogen biosynthetic process"/>
    <property type="evidence" value="ECO:0007669"/>
    <property type="project" value="UniProtKB-KW"/>
</dbReference>
<dbReference type="Gene3D" id="3.90.550.10">
    <property type="entry name" value="Spore Coat Polysaccharide Biosynthesis Protein SpsA, Chain A"/>
    <property type="match status" value="1"/>
</dbReference>
<name>A0A380LJD1_9FIRM</name>
<dbReference type="CDD" id="cd04651">
    <property type="entry name" value="LbH_G1P_AT_C"/>
    <property type="match status" value="1"/>
</dbReference>
<dbReference type="Pfam" id="PF00483">
    <property type="entry name" value="NTP_transferase"/>
    <property type="match status" value="1"/>
</dbReference>
<evidence type="ECO:0000313" key="8">
    <source>
        <dbReference type="Proteomes" id="UP000255523"/>
    </source>
</evidence>
<dbReference type="AlphaFoldDB" id="A0A380LJD1"/>
<reference evidence="7 8" key="1">
    <citation type="submission" date="2018-06" db="EMBL/GenBank/DDBJ databases">
        <authorList>
            <consortium name="Pathogen Informatics"/>
            <person name="Doyle S."/>
        </authorList>
    </citation>
    <scope>NUCLEOTIDE SEQUENCE [LARGE SCALE GENOMIC DNA]</scope>
    <source>
        <strain evidence="7 8">NCTC11087</strain>
    </source>
</reference>
<gene>
    <name evidence="7" type="primary">glgC_3</name>
    <name evidence="5" type="synonym">glgC_1</name>
    <name evidence="6" type="synonym">glgC_2</name>
    <name evidence="5" type="ORF">NCTC11087_00002</name>
    <name evidence="6" type="ORF">NCTC11087_00005</name>
    <name evidence="7" type="ORF">NCTC11087_00878</name>
</gene>
<evidence type="ECO:0000256" key="2">
    <source>
        <dbReference type="ARBA" id="ARBA00023056"/>
    </source>
</evidence>
<dbReference type="InterPro" id="IPR056818">
    <property type="entry name" value="GlmU/GlgC-like_hexapep"/>
</dbReference>
<dbReference type="InterPro" id="IPR005835">
    <property type="entry name" value="NTP_transferase_dom"/>
</dbReference>
<dbReference type="SUPFAM" id="SSF51161">
    <property type="entry name" value="Trimeric LpxA-like enzymes"/>
    <property type="match status" value="1"/>
</dbReference>
<evidence type="ECO:0000259" key="3">
    <source>
        <dbReference type="Pfam" id="PF00483"/>
    </source>
</evidence>
<dbReference type="Proteomes" id="UP000255523">
    <property type="component" value="Unassembled WGS sequence"/>
</dbReference>
<dbReference type="GeneID" id="77461852"/>
<dbReference type="OrthoDB" id="9801810at2"/>
<feature type="domain" description="Nucleotidyl transferase" evidence="3">
    <location>
        <begin position="26"/>
        <end position="158"/>
    </location>
</feature>
<dbReference type="InterPro" id="IPR011832">
    <property type="entry name" value="GlgDAde_trans"/>
</dbReference>
<dbReference type="EC" id="2.7.7.27" evidence="7"/>
<dbReference type="PANTHER" id="PTHR43523">
    <property type="entry name" value="GLUCOSE-1-PHOSPHATE ADENYLYLTRANSFERASE-RELATED"/>
    <property type="match status" value="1"/>
</dbReference>
<dbReference type="EMBL" id="UHFX01000001">
    <property type="protein sequence ID" value="SUN83191.1"/>
    <property type="molecule type" value="Genomic_DNA"/>
</dbReference>
<organism evidence="7 8">
    <name type="scientific">Faecalicoccus pleomorphus</name>
    <dbReference type="NCBI Taxonomy" id="1323"/>
    <lineage>
        <taxon>Bacteria</taxon>
        <taxon>Bacillati</taxon>
        <taxon>Bacillota</taxon>
        <taxon>Erysipelotrichia</taxon>
        <taxon>Erysipelotrichales</taxon>
        <taxon>Erysipelotrichaceae</taxon>
        <taxon>Faecalicoccus</taxon>
    </lineage>
</organism>
<feature type="domain" description="Glucose-1-phosphate adenylyltransferase/Bifunctional protein GlmU-like C-terminal hexapeptide" evidence="4">
    <location>
        <begin position="286"/>
        <end position="353"/>
    </location>
</feature>
<protein>
    <submittedName>
        <fullName evidence="7">ADP-glucose pyrophosphorylase</fullName>
        <ecNumber evidence="7">2.7.7.27</ecNumber>
    </submittedName>
</protein>
<accession>A0A380LJD1</accession>
<dbReference type="NCBIfam" id="TIGR02092">
    <property type="entry name" value="glgD"/>
    <property type="match status" value="1"/>
</dbReference>
<keyword evidence="8" id="KW-1185">Reference proteome</keyword>
<dbReference type="GO" id="GO:0008878">
    <property type="term" value="F:glucose-1-phosphate adenylyltransferase activity"/>
    <property type="evidence" value="ECO:0007669"/>
    <property type="project" value="UniProtKB-EC"/>
</dbReference>
<sequence>MCNALGIVTYNDPNVYVRGLQKYRPIAAFNFIGRYRLVDFPLSNMANSGIHDIKVFVNGNPRSLIDHIGSGRQYNINSKHGKIELIPLYREDGSVKYVSDVQSYYDQLYSIEQNNNDYVIIAPVNMIYMANYADLLDQHMESGAEITMLYQNVDNAKDHYINCDVIQMNRQKGVLSIESNLGNYKNRQLSLQTYIMSKEIFVSLVKEATKVSSMYWFKDIVNDHCKDMDIRGVNFRGGVYCINDLKSYFDSNMAILDEANMREFSNPKWPAYTRTNDSAPAIYLNGGSAVGSFVSNSCEVHGQIVNSIVGRACKIGKNAVVENCLIMPGVTIGDNAVLKNVIVDKYAKIVKKKDLAGTEEEPLYIGRRENI</sequence>
<dbReference type="EMBL" id="UHFX01000001">
    <property type="protein sequence ID" value="SUN83198.1"/>
    <property type="molecule type" value="Genomic_DNA"/>
</dbReference>
<dbReference type="PANTHER" id="PTHR43523:SF6">
    <property type="entry name" value="GLYCOGEN BIOSYNTHESIS PROTEIN GLGD"/>
    <property type="match status" value="1"/>
</dbReference>
<dbReference type="RefSeq" id="WP_022789297.1">
    <property type="nucleotide sequence ID" value="NZ_CALZNX010000002.1"/>
</dbReference>
<dbReference type="EMBL" id="UHFX01000003">
    <property type="protein sequence ID" value="SUO03994.1"/>
    <property type="molecule type" value="Genomic_DNA"/>
</dbReference>
<evidence type="ECO:0000256" key="1">
    <source>
        <dbReference type="ARBA" id="ARBA00010443"/>
    </source>
</evidence>
<proteinExistence type="inferred from homology"/>
<evidence type="ECO:0000313" key="7">
    <source>
        <dbReference type="EMBL" id="SUO03994.1"/>
    </source>
</evidence>
<dbReference type="InterPro" id="IPR011831">
    <property type="entry name" value="ADP-Glc_PPase"/>
</dbReference>
<dbReference type="Gene3D" id="2.160.10.10">
    <property type="entry name" value="Hexapeptide repeat proteins"/>
    <property type="match status" value="1"/>
</dbReference>
<evidence type="ECO:0000259" key="4">
    <source>
        <dbReference type="Pfam" id="PF24894"/>
    </source>
</evidence>
<keyword evidence="2" id="KW-0320">Glycogen biosynthesis</keyword>
<dbReference type="SUPFAM" id="SSF53448">
    <property type="entry name" value="Nucleotide-diphospho-sugar transferases"/>
    <property type="match status" value="1"/>
</dbReference>
<dbReference type="InterPro" id="IPR029044">
    <property type="entry name" value="Nucleotide-diphossugar_trans"/>
</dbReference>
<dbReference type="InterPro" id="IPR011004">
    <property type="entry name" value="Trimer_LpxA-like_sf"/>
</dbReference>
<keyword evidence="7" id="KW-0548">Nucleotidyltransferase</keyword>
<comment type="similarity">
    <text evidence="1">Belongs to the bacterial/plant glucose-1-phosphate adenylyltransferase family.</text>
</comment>
<evidence type="ECO:0000313" key="6">
    <source>
        <dbReference type="EMBL" id="SUN83198.1"/>
    </source>
</evidence>